<evidence type="ECO:0000313" key="3">
    <source>
        <dbReference type="Proteomes" id="UP000431080"/>
    </source>
</evidence>
<feature type="domain" description="Rhodanese" evidence="1">
    <location>
        <begin position="26"/>
        <end position="113"/>
    </location>
</feature>
<dbReference type="Proteomes" id="UP000431080">
    <property type="component" value="Unassembled WGS sequence"/>
</dbReference>
<organism evidence="2 3">
    <name type="scientific">Agromyces agglutinans</name>
    <dbReference type="NCBI Taxonomy" id="2662258"/>
    <lineage>
        <taxon>Bacteria</taxon>
        <taxon>Bacillati</taxon>
        <taxon>Actinomycetota</taxon>
        <taxon>Actinomycetes</taxon>
        <taxon>Micrococcales</taxon>
        <taxon>Microbacteriaceae</taxon>
        <taxon>Agromyces</taxon>
    </lineage>
</organism>
<name>A0A6I2FE68_9MICO</name>
<sequence>MLRSLGASARSGGPAVQTISPVDAHAVDDAYIIDVREADEVARARIDGAVHIPLGELVSRVDEVPRDRTVYLLCAVGGRSAQATQYLAAQGVDAVNIDGGIVGWYRAGLPVTTSAD</sequence>
<comment type="caution">
    <text evidence="2">The sequence shown here is derived from an EMBL/GenBank/DDBJ whole genome shotgun (WGS) entry which is preliminary data.</text>
</comment>
<protein>
    <submittedName>
        <fullName evidence="2">Rhodanese-like domain-containing protein</fullName>
    </submittedName>
</protein>
<accession>A0A6I2FE68</accession>
<dbReference type="Pfam" id="PF00581">
    <property type="entry name" value="Rhodanese"/>
    <property type="match status" value="1"/>
</dbReference>
<evidence type="ECO:0000313" key="2">
    <source>
        <dbReference type="EMBL" id="MRG60990.1"/>
    </source>
</evidence>
<reference evidence="2 3" key="1">
    <citation type="submission" date="2019-10" db="EMBL/GenBank/DDBJ databases">
        <authorList>
            <person name="Nie G."/>
            <person name="Ming H."/>
            <person name="Yi B."/>
        </authorList>
    </citation>
    <scope>NUCLEOTIDE SEQUENCE [LARGE SCALE GENOMIC DNA]</scope>
    <source>
        <strain evidence="2 3">CFH 90414</strain>
    </source>
</reference>
<dbReference type="InterPro" id="IPR050229">
    <property type="entry name" value="GlpE_sulfurtransferase"/>
</dbReference>
<proteinExistence type="predicted"/>
<dbReference type="PANTHER" id="PTHR43031:SF1">
    <property type="entry name" value="PYRIDINE NUCLEOTIDE-DISULPHIDE OXIDOREDUCTASE"/>
    <property type="match status" value="1"/>
</dbReference>
<dbReference type="CDD" id="cd00158">
    <property type="entry name" value="RHOD"/>
    <property type="match status" value="1"/>
</dbReference>
<dbReference type="EMBL" id="WJIF01000009">
    <property type="protein sequence ID" value="MRG60990.1"/>
    <property type="molecule type" value="Genomic_DNA"/>
</dbReference>
<dbReference type="SMART" id="SM00450">
    <property type="entry name" value="RHOD"/>
    <property type="match status" value="1"/>
</dbReference>
<evidence type="ECO:0000259" key="1">
    <source>
        <dbReference type="PROSITE" id="PS50206"/>
    </source>
</evidence>
<keyword evidence="3" id="KW-1185">Reference proteome</keyword>
<dbReference type="SUPFAM" id="SSF52821">
    <property type="entry name" value="Rhodanese/Cell cycle control phosphatase"/>
    <property type="match status" value="1"/>
</dbReference>
<dbReference type="PANTHER" id="PTHR43031">
    <property type="entry name" value="FAD-DEPENDENT OXIDOREDUCTASE"/>
    <property type="match status" value="1"/>
</dbReference>
<dbReference type="InterPro" id="IPR001763">
    <property type="entry name" value="Rhodanese-like_dom"/>
</dbReference>
<dbReference type="PROSITE" id="PS50206">
    <property type="entry name" value="RHODANESE_3"/>
    <property type="match status" value="1"/>
</dbReference>
<dbReference type="AlphaFoldDB" id="A0A6I2FE68"/>
<gene>
    <name evidence="2" type="ORF">GE115_14105</name>
</gene>
<dbReference type="InterPro" id="IPR036873">
    <property type="entry name" value="Rhodanese-like_dom_sf"/>
</dbReference>
<dbReference type="Gene3D" id="3.40.250.10">
    <property type="entry name" value="Rhodanese-like domain"/>
    <property type="match status" value="1"/>
</dbReference>